<evidence type="ECO:0000313" key="3">
    <source>
        <dbReference type="Proteomes" id="UP000245768"/>
    </source>
</evidence>
<dbReference type="Gene3D" id="3.40.50.10330">
    <property type="entry name" value="Probable inorganic polyphosphate/atp-NAD kinase, domain 1"/>
    <property type="match status" value="1"/>
</dbReference>
<dbReference type="SMART" id="SM00046">
    <property type="entry name" value="DAGKc"/>
    <property type="match status" value="1"/>
</dbReference>
<dbReference type="Proteomes" id="UP000245768">
    <property type="component" value="Unassembled WGS sequence"/>
</dbReference>
<dbReference type="STRING" id="215250.A0A316YTD0"/>
<dbReference type="SUPFAM" id="SSF111331">
    <property type="entry name" value="NAD kinase/diacylglycerol kinase-like"/>
    <property type="match status" value="1"/>
</dbReference>
<dbReference type="InterPro" id="IPR001206">
    <property type="entry name" value="Diacylglycerol_kinase_cat_dom"/>
</dbReference>
<organism evidence="2 3">
    <name type="scientific">Acaromyces ingoldii</name>
    <dbReference type="NCBI Taxonomy" id="215250"/>
    <lineage>
        <taxon>Eukaryota</taxon>
        <taxon>Fungi</taxon>
        <taxon>Dikarya</taxon>
        <taxon>Basidiomycota</taxon>
        <taxon>Ustilaginomycotina</taxon>
        <taxon>Exobasidiomycetes</taxon>
        <taxon>Exobasidiales</taxon>
        <taxon>Cryptobasidiaceae</taxon>
        <taxon>Acaromyces</taxon>
    </lineage>
</organism>
<feature type="domain" description="DAGKc" evidence="1">
    <location>
        <begin position="1"/>
        <end position="163"/>
    </location>
</feature>
<feature type="non-terminal residue" evidence="2">
    <location>
        <position position="1"/>
    </location>
</feature>
<dbReference type="GO" id="GO:0016020">
    <property type="term" value="C:membrane"/>
    <property type="evidence" value="ECO:0007669"/>
    <property type="project" value="GOC"/>
</dbReference>
<dbReference type="InterPro" id="IPR050187">
    <property type="entry name" value="Lipid_Phosphate_FormReg"/>
</dbReference>
<dbReference type="PROSITE" id="PS50146">
    <property type="entry name" value="DAGK"/>
    <property type="match status" value="1"/>
</dbReference>
<dbReference type="PANTHER" id="PTHR12358">
    <property type="entry name" value="SPHINGOSINE KINASE"/>
    <property type="match status" value="1"/>
</dbReference>
<dbReference type="GO" id="GO:0006665">
    <property type="term" value="P:sphingolipid metabolic process"/>
    <property type="evidence" value="ECO:0007669"/>
    <property type="project" value="TreeGrafter"/>
</dbReference>
<dbReference type="GO" id="GO:0001727">
    <property type="term" value="F:lipid kinase activity"/>
    <property type="evidence" value="ECO:0007669"/>
    <property type="project" value="TreeGrafter"/>
</dbReference>
<dbReference type="PANTHER" id="PTHR12358:SF54">
    <property type="entry name" value="SPHINGOSINE KINASE RELATED PROTEIN"/>
    <property type="match status" value="1"/>
</dbReference>
<feature type="non-terminal residue" evidence="2">
    <location>
        <position position="407"/>
    </location>
</feature>
<evidence type="ECO:0000259" key="1">
    <source>
        <dbReference type="PROSITE" id="PS50146"/>
    </source>
</evidence>
<proteinExistence type="predicted"/>
<dbReference type="OrthoDB" id="336240at2759"/>
<name>A0A316YTD0_9BASI</name>
<evidence type="ECO:0000313" key="2">
    <source>
        <dbReference type="EMBL" id="PWN92820.1"/>
    </source>
</evidence>
<accession>A0A316YTD0</accession>
<dbReference type="GeneID" id="37040467"/>
<sequence>TRMIHVVINPAAGGQISERLFTEEIEPRLKAKSRRFDVHRTESPGDGARIASLIRSSLDKEGDELQVILVGGDGTTHEVTNGLMGQPGSQGRYTPPPRTSIALVPAGTANALYASLYPPDQGGASAEEEGDAWRMKSLEKMLDTESSGSMYPLALASVSTIAGDSGTGHSEKTTLAHLITSHALHASILADSEALRATHPGIERFKMAAEQNTIVWTQATLKLRPLDTHGNAVFRYDPFAKDFVKEDASTLDGPFVYVACLSTDRLEPHFVPGPFSGPARSCPEPRLARPEDALDLLLIRPCRDPAVVQSLKRSIDEIQNWSGDDTADVRIQFAQKRLGPIMFKGVYSGGKHVGFTYPAQPDGDIDEASEGRGDQVVACEYIRCGGYEWTPAQADAKAKRTCIDGTV</sequence>
<keyword evidence="3" id="KW-1185">Reference proteome</keyword>
<reference evidence="2 3" key="1">
    <citation type="journal article" date="2018" name="Mol. Biol. Evol.">
        <title>Broad Genomic Sampling Reveals a Smut Pathogenic Ancestry of the Fungal Clade Ustilaginomycotina.</title>
        <authorList>
            <person name="Kijpornyongpan T."/>
            <person name="Mondo S.J."/>
            <person name="Barry K."/>
            <person name="Sandor L."/>
            <person name="Lee J."/>
            <person name="Lipzen A."/>
            <person name="Pangilinan J."/>
            <person name="LaButti K."/>
            <person name="Hainaut M."/>
            <person name="Henrissat B."/>
            <person name="Grigoriev I.V."/>
            <person name="Spatafora J.W."/>
            <person name="Aime M.C."/>
        </authorList>
    </citation>
    <scope>NUCLEOTIDE SEQUENCE [LARGE SCALE GENOMIC DNA]</scope>
    <source>
        <strain evidence="2 3">MCA 4198</strain>
    </source>
</reference>
<dbReference type="EMBL" id="KZ819634">
    <property type="protein sequence ID" value="PWN92820.1"/>
    <property type="molecule type" value="Genomic_DNA"/>
</dbReference>
<dbReference type="InterPro" id="IPR016064">
    <property type="entry name" value="NAD/diacylglycerol_kinase_sf"/>
</dbReference>
<protein>
    <recommendedName>
        <fullName evidence="1">DAGKc domain-containing protein</fullName>
    </recommendedName>
</protein>
<dbReference type="AlphaFoldDB" id="A0A316YTD0"/>
<dbReference type="RefSeq" id="XP_025380018.1">
    <property type="nucleotide sequence ID" value="XM_025518551.1"/>
</dbReference>
<dbReference type="Pfam" id="PF00781">
    <property type="entry name" value="DAGK_cat"/>
    <property type="match status" value="1"/>
</dbReference>
<dbReference type="InParanoid" id="A0A316YTD0"/>
<gene>
    <name evidence="2" type="ORF">FA10DRAFT_221413</name>
</gene>
<dbReference type="InterPro" id="IPR017438">
    <property type="entry name" value="ATP-NAD_kinase_N"/>
</dbReference>